<dbReference type="AlphaFoldDB" id="A0A382DZN2"/>
<dbReference type="EMBL" id="UINC01041623">
    <property type="protein sequence ID" value="SVB43153.1"/>
    <property type="molecule type" value="Genomic_DNA"/>
</dbReference>
<evidence type="ECO:0000313" key="1">
    <source>
        <dbReference type="EMBL" id="SVB43153.1"/>
    </source>
</evidence>
<dbReference type="PANTHER" id="PTHR36842:SF1">
    <property type="entry name" value="PROTEIN TOLB"/>
    <property type="match status" value="1"/>
</dbReference>
<reference evidence="1" key="1">
    <citation type="submission" date="2018-05" db="EMBL/GenBank/DDBJ databases">
        <authorList>
            <person name="Lanie J.A."/>
            <person name="Ng W.-L."/>
            <person name="Kazmierczak K.M."/>
            <person name="Andrzejewski T.M."/>
            <person name="Davidsen T.M."/>
            <person name="Wayne K.J."/>
            <person name="Tettelin H."/>
            <person name="Glass J.I."/>
            <person name="Rusch D."/>
            <person name="Podicherti R."/>
            <person name="Tsui H.-C.T."/>
            <person name="Winkler M.E."/>
        </authorList>
    </citation>
    <scope>NUCLEOTIDE SEQUENCE</scope>
</reference>
<name>A0A382DZN2_9ZZZZ</name>
<organism evidence="1">
    <name type="scientific">marine metagenome</name>
    <dbReference type="NCBI Taxonomy" id="408172"/>
    <lineage>
        <taxon>unclassified sequences</taxon>
        <taxon>metagenomes</taxon>
        <taxon>ecological metagenomes</taxon>
    </lineage>
</organism>
<feature type="non-terminal residue" evidence="1">
    <location>
        <position position="1"/>
    </location>
</feature>
<evidence type="ECO:0008006" key="2">
    <source>
        <dbReference type="Google" id="ProtNLM"/>
    </source>
</evidence>
<dbReference type="SUPFAM" id="SSF69304">
    <property type="entry name" value="Tricorn protease N-terminal domain"/>
    <property type="match status" value="1"/>
</dbReference>
<sequence>MLFLSGGWSTAQHSNLPICTAQNEQLFPDIVSDGNRGAIIAWMDARNGNRDVFIQRIDAKGKILWKEDGIAICQLPGSQGWPILIPVSDNNGTIIVWRDSRNGNPDLYAQRIDINGTELWEKNGIPICQNLASQDDPKAIADGEDGVIVVWEDWRNNRQDLFAQRVNGKGEAIWSIDGVAVYDGEGDQYDPSLTTDQTGGAIFAWWDISTPEWRVFSQRISADGRKLWPERGLTVCEANGNQGGPSVISDGSSGAFIVWSDYRNDPAIFTTSDLYAQRINA</sequence>
<gene>
    <name evidence="1" type="ORF">METZ01_LOCUS196007</name>
</gene>
<accession>A0A382DZN2</accession>
<feature type="non-terminal residue" evidence="1">
    <location>
        <position position="281"/>
    </location>
</feature>
<dbReference type="PANTHER" id="PTHR36842">
    <property type="entry name" value="PROTEIN TOLB HOMOLOG"/>
    <property type="match status" value="1"/>
</dbReference>
<proteinExistence type="predicted"/>
<protein>
    <recommendedName>
        <fullName evidence="2">Bulb-type lectin domain-containing protein</fullName>
    </recommendedName>
</protein>